<dbReference type="AlphaFoldDB" id="A0A0G2JAD2"/>
<evidence type="ECO:0000256" key="2">
    <source>
        <dbReference type="SAM" id="SignalP"/>
    </source>
</evidence>
<dbReference type="SUPFAM" id="SSF50685">
    <property type="entry name" value="Barwin-like endoglucanases"/>
    <property type="match status" value="1"/>
</dbReference>
<evidence type="ECO:0000313" key="4">
    <source>
        <dbReference type="Proteomes" id="UP000034164"/>
    </source>
</evidence>
<evidence type="ECO:0000313" key="3">
    <source>
        <dbReference type="EMBL" id="KKZ65526.1"/>
    </source>
</evidence>
<accession>A0A0G2JAD2</accession>
<dbReference type="Gene3D" id="2.40.40.10">
    <property type="entry name" value="RlpA-like domain"/>
    <property type="match status" value="1"/>
</dbReference>
<proteinExistence type="predicted"/>
<dbReference type="Proteomes" id="UP000034164">
    <property type="component" value="Unassembled WGS sequence"/>
</dbReference>
<feature type="signal peptide" evidence="2">
    <location>
        <begin position="1"/>
        <end position="19"/>
    </location>
</feature>
<comment type="caution">
    <text evidence="3">The sequence shown here is derived from an EMBL/GenBank/DDBJ whole genome shotgun (WGS) entry which is preliminary data.</text>
</comment>
<protein>
    <recommendedName>
        <fullName evidence="5">RlpA-like protein double-psi beta-barrel domain-containing protein</fullName>
    </recommendedName>
</protein>
<feature type="chain" id="PRO_5002545917" description="RlpA-like protein double-psi beta-barrel domain-containing protein" evidence="2">
    <location>
        <begin position="20"/>
        <end position="241"/>
    </location>
</feature>
<evidence type="ECO:0008006" key="5">
    <source>
        <dbReference type="Google" id="ProtNLM"/>
    </source>
</evidence>
<reference evidence="4" key="1">
    <citation type="journal article" date="2015" name="PLoS Genet.">
        <title>The dynamic genome and transcriptome of the human fungal pathogen Blastomyces and close relative Emmonsia.</title>
        <authorList>
            <person name="Munoz J.F."/>
            <person name="Gauthier G.M."/>
            <person name="Desjardins C.A."/>
            <person name="Gallo J.E."/>
            <person name="Holder J."/>
            <person name="Sullivan T.D."/>
            <person name="Marty A.J."/>
            <person name="Carmen J.C."/>
            <person name="Chen Z."/>
            <person name="Ding L."/>
            <person name="Gujja S."/>
            <person name="Magrini V."/>
            <person name="Misas E."/>
            <person name="Mitreva M."/>
            <person name="Priest M."/>
            <person name="Saif S."/>
            <person name="Whiston E.A."/>
            <person name="Young S."/>
            <person name="Zeng Q."/>
            <person name="Goldman W.E."/>
            <person name="Mardis E.R."/>
            <person name="Taylor J.W."/>
            <person name="McEwen J.G."/>
            <person name="Clay O.K."/>
            <person name="Klein B.S."/>
            <person name="Cuomo C.A."/>
        </authorList>
    </citation>
    <scope>NUCLEOTIDE SEQUENCE [LARGE SCALE GENOMIC DNA]</scope>
    <source>
        <strain evidence="4">UAMH 3008</strain>
    </source>
</reference>
<feature type="compositionally biased region" description="Low complexity" evidence="1">
    <location>
        <begin position="208"/>
        <end position="220"/>
    </location>
</feature>
<dbReference type="OrthoDB" id="4188644at2759"/>
<feature type="region of interest" description="Disordered" evidence="1">
    <location>
        <begin position="153"/>
        <end position="175"/>
    </location>
</feature>
<sequence length="241" mass="25212">MIFIPCLMTLAIIPGLVFATPVSSPGGILLPRSQALQPGELITDALARLHQPPQRHPNQTTASSSSSCTFNHKYNSSSSSDPTASLAYINPALLYAGKGNGNGTGLCGAPIIVINPFLNNAIAATVAGGCGNCSMYDVELSEAAWGKLTGAGAGAGAGGKGKLEGLKPGSVWKDGRERGGVGVAVQWMISPLQQRQQRQQRQPDDSRNQNPNPNPTQTPNKARKGRVPIPPGIKQVQRWAS</sequence>
<keyword evidence="2" id="KW-0732">Signal</keyword>
<dbReference type="EMBL" id="LCZI01000626">
    <property type="protein sequence ID" value="KKZ65526.1"/>
    <property type="molecule type" value="Genomic_DNA"/>
</dbReference>
<dbReference type="InterPro" id="IPR036908">
    <property type="entry name" value="RlpA-like_sf"/>
</dbReference>
<evidence type="ECO:0000256" key="1">
    <source>
        <dbReference type="SAM" id="MobiDB-lite"/>
    </source>
</evidence>
<dbReference type="VEuPathDB" id="FungiDB:EMCG_08642"/>
<gene>
    <name evidence="3" type="ORF">EMCG_08642</name>
</gene>
<organism evidence="3 4">
    <name type="scientific">[Emmonsia] crescens</name>
    <dbReference type="NCBI Taxonomy" id="73230"/>
    <lineage>
        <taxon>Eukaryota</taxon>
        <taxon>Fungi</taxon>
        <taxon>Dikarya</taxon>
        <taxon>Ascomycota</taxon>
        <taxon>Pezizomycotina</taxon>
        <taxon>Eurotiomycetes</taxon>
        <taxon>Eurotiomycetidae</taxon>
        <taxon>Onygenales</taxon>
        <taxon>Ajellomycetaceae</taxon>
        <taxon>Emergomyces</taxon>
    </lineage>
</organism>
<feature type="region of interest" description="Disordered" evidence="1">
    <location>
        <begin position="190"/>
        <end position="241"/>
    </location>
</feature>
<name>A0A0G2JAD2_9EURO</name>